<protein>
    <recommendedName>
        <fullName evidence="7">EF hand domain-containing protein</fullName>
    </recommendedName>
</protein>
<reference evidence="3 5" key="1">
    <citation type="submission" date="2018-06" db="EMBL/GenBank/DDBJ databases">
        <title>Complete Genome Sequence of the Microcystin-Degrading Bacterium Sphingosinicella microcystinivorans Strain B-9.</title>
        <authorList>
            <person name="Jin H."/>
            <person name="Nishizawa T."/>
            <person name="Guo Y."/>
            <person name="Nishizawa A."/>
            <person name="Park H."/>
            <person name="Kato H."/>
            <person name="Tsuji K."/>
            <person name="Harada K."/>
        </authorList>
    </citation>
    <scope>NUCLEOTIDE SEQUENCE [LARGE SCALE GENOMIC DNA]</scope>
    <source>
        <strain evidence="3 5">B9</strain>
    </source>
</reference>
<gene>
    <name evidence="4" type="ORF">DFR51_3182</name>
    <name evidence="3" type="ORF">SmB9_30790</name>
</gene>
<evidence type="ECO:0000313" key="6">
    <source>
        <dbReference type="Proteomes" id="UP000276029"/>
    </source>
</evidence>
<feature type="chain" id="PRO_5041962831" description="EF hand domain-containing protein" evidence="2">
    <location>
        <begin position="25"/>
        <end position="338"/>
    </location>
</feature>
<feature type="compositionally biased region" description="Basic and acidic residues" evidence="1">
    <location>
        <begin position="25"/>
        <end position="82"/>
    </location>
</feature>
<dbReference type="RefSeq" id="WP_126494866.1">
    <property type="nucleotide sequence ID" value="NZ_AP018711.1"/>
</dbReference>
<evidence type="ECO:0000256" key="1">
    <source>
        <dbReference type="SAM" id="MobiDB-lite"/>
    </source>
</evidence>
<evidence type="ECO:0000313" key="5">
    <source>
        <dbReference type="Proteomes" id="UP000275727"/>
    </source>
</evidence>
<proteinExistence type="predicted"/>
<dbReference type="EMBL" id="RBWX01000010">
    <property type="protein sequence ID" value="RKS86476.1"/>
    <property type="molecule type" value="Genomic_DNA"/>
</dbReference>
<evidence type="ECO:0000313" key="4">
    <source>
        <dbReference type="EMBL" id="RKS86476.1"/>
    </source>
</evidence>
<dbReference type="EMBL" id="AP018711">
    <property type="protein sequence ID" value="BBE35421.1"/>
    <property type="molecule type" value="Genomic_DNA"/>
</dbReference>
<feature type="compositionally biased region" description="Basic and acidic residues" evidence="1">
    <location>
        <begin position="95"/>
        <end position="172"/>
    </location>
</feature>
<organism evidence="3 5">
    <name type="scientific">Sphingosinicella microcystinivorans</name>
    <dbReference type="NCBI Taxonomy" id="335406"/>
    <lineage>
        <taxon>Bacteria</taxon>
        <taxon>Pseudomonadati</taxon>
        <taxon>Pseudomonadota</taxon>
        <taxon>Alphaproteobacteria</taxon>
        <taxon>Sphingomonadales</taxon>
        <taxon>Sphingosinicellaceae</taxon>
        <taxon>Sphingosinicella</taxon>
    </lineage>
</organism>
<sequence>MRVYKTGLLAGTLVAAILAGPAMAQDRDRDGPRPQRERGMQVNREAQRAPEARPQRVAPPERDQVRRIETPEPRQPRLETRQAETVQQRMNGVIGRDDQRYGDKNRNPGRDWNNRDRDGRDGDRRDWDRNRDRNDSRNWDRNRDRNDSGNWDRNRDRNDSRNWDRNRDRDRKDDWRDRNWDRDHDRDRWRDHDRNRDRDRDRWRDHNRRPVVIVRPSPNYRYRPHWWGSSAFYFDNRYYGHYDYGSWYRPGYGFYGSQYGSGWAVLDPWLRQDPAAKHWVMWNFDRNRNGQLSKDEARRANREFARLADRDRDGYLNDREIRFGVEELRDEYRYSFNY</sequence>
<dbReference type="SUPFAM" id="SSF47473">
    <property type="entry name" value="EF-hand"/>
    <property type="match status" value="1"/>
</dbReference>
<dbReference type="AlphaFoldDB" id="A0AAD1D7U1"/>
<accession>A0AAD1D7U1</accession>
<dbReference type="Proteomes" id="UP000275727">
    <property type="component" value="Chromosome"/>
</dbReference>
<evidence type="ECO:0000256" key="2">
    <source>
        <dbReference type="SAM" id="SignalP"/>
    </source>
</evidence>
<dbReference type="PROSITE" id="PS00018">
    <property type="entry name" value="EF_HAND_1"/>
    <property type="match status" value="1"/>
</dbReference>
<dbReference type="Gene3D" id="1.10.238.10">
    <property type="entry name" value="EF-hand"/>
    <property type="match status" value="1"/>
</dbReference>
<evidence type="ECO:0008006" key="7">
    <source>
        <dbReference type="Google" id="ProtNLM"/>
    </source>
</evidence>
<feature type="region of interest" description="Disordered" evidence="1">
    <location>
        <begin position="23"/>
        <end position="172"/>
    </location>
</feature>
<keyword evidence="2" id="KW-0732">Signal</keyword>
<dbReference type="InterPro" id="IPR018247">
    <property type="entry name" value="EF_Hand_1_Ca_BS"/>
</dbReference>
<evidence type="ECO:0000313" key="3">
    <source>
        <dbReference type="EMBL" id="BBE35421.1"/>
    </source>
</evidence>
<dbReference type="KEGG" id="smic:SmB9_30790"/>
<name>A0AAD1D7U1_SPHMI</name>
<reference evidence="4 6" key="2">
    <citation type="submission" date="2018-10" db="EMBL/GenBank/DDBJ databases">
        <title>Genomic Encyclopedia of Type Strains, Phase IV (KMG-IV): sequencing the most valuable type-strain genomes for metagenomic binning, comparative biology and taxonomic classification.</title>
        <authorList>
            <person name="Goeker M."/>
        </authorList>
    </citation>
    <scope>NUCLEOTIDE SEQUENCE [LARGE SCALE GENOMIC DNA]</scope>
    <source>
        <strain evidence="4 6">DSM 19791</strain>
    </source>
</reference>
<dbReference type="Proteomes" id="UP000276029">
    <property type="component" value="Unassembled WGS sequence"/>
</dbReference>
<keyword evidence="6" id="KW-1185">Reference proteome</keyword>
<feature type="signal peptide" evidence="2">
    <location>
        <begin position="1"/>
        <end position="24"/>
    </location>
</feature>
<dbReference type="InterPro" id="IPR011992">
    <property type="entry name" value="EF-hand-dom_pair"/>
</dbReference>